<dbReference type="GO" id="GO:0005524">
    <property type="term" value="F:ATP binding"/>
    <property type="evidence" value="ECO:0007669"/>
    <property type="project" value="UniProtKB-UniRule"/>
</dbReference>
<proteinExistence type="inferred from homology"/>
<dbReference type="InterPro" id="IPR017969">
    <property type="entry name" value="Heavy-metal-associated_CS"/>
</dbReference>
<comment type="similarity">
    <text evidence="7">Belongs to the cation transport ATPase (P-type) (TC 3.A.3) family. Type IB subfamily.</text>
</comment>
<evidence type="ECO:0000259" key="9">
    <source>
        <dbReference type="PROSITE" id="PS50846"/>
    </source>
</evidence>
<feature type="transmembrane region" description="Helical" evidence="7">
    <location>
        <begin position="353"/>
        <end position="375"/>
    </location>
</feature>
<dbReference type="Pfam" id="PF00702">
    <property type="entry name" value="Hydrolase"/>
    <property type="match status" value="1"/>
</dbReference>
<dbReference type="SUPFAM" id="SSF55008">
    <property type="entry name" value="HMA, heavy metal-associated domain"/>
    <property type="match status" value="1"/>
</dbReference>
<dbReference type="PANTHER" id="PTHR46594">
    <property type="entry name" value="P-TYPE CATION-TRANSPORTING ATPASE"/>
    <property type="match status" value="1"/>
</dbReference>
<dbReference type="SUPFAM" id="SSF81653">
    <property type="entry name" value="Calcium ATPase, transduction domain A"/>
    <property type="match status" value="1"/>
</dbReference>
<dbReference type="GO" id="GO:0019829">
    <property type="term" value="F:ATPase-coupled monoatomic cation transmembrane transporter activity"/>
    <property type="evidence" value="ECO:0007669"/>
    <property type="project" value="InterPro"/>
</dbReference>
<evidence type="ECO:0000256" key="7">
    <source>
        <dbReference type="RuleBase" id="RU362081"/>
    </source>
</evidence>
<dbReference type="InterPro" id="IPR023298">
    <property type="entry name" value="ATPase_P-typ_TM_dom_sf"/>
</dbReference>
<evidence type="ECO:0000313" key="10">
    <source>
        <dbReference type="EMBL" id="KIW56894.1"/>
    </source>
</evidence>
<dbReference type="NCBIfam" id="TIGR01494">
    <property type="entry name" value="ATPase_P-type"/>
    <property type="match status" value="1"/>
</dbReference>
<feature type="transmembrane region" description="Helical" evidence="7">
    <location>
        <begin position="423"/>
        <end position="447"/>
    </location>
</feature>
<dbReference type="PRINTS" id="PR00119">
    <property type="entry name" value="CATATPASE"/>
</dbReference>
<reference evidence="10 11" key="1">
    <citation type="submission" date="2015-01" db="EMBL/GenBank/DDBJ databases">
        <title>The Genome Sequence of Exophiala xenobiotica CBS118157.</title>
        <authorList>
            <consortium name="The Broad Institute Genomics Platform"/>
            <person name="Cuomo C."/>
            <person name="de Hoog S."/>
            <person name="Gorbushina A."/>
            <person name="Stielow B."/>
            <person name="Teixiera M."/>
            <person name="Abouelleil A."/>
            <person name="Chapman S.B."/>
            <person name="Priest M."/>
            <person name="Young S.K."/>
            <person name="Wortman J."/>
            <person name="Nusbaum C."/>
            <person name="Birren B."/>
        </authorList>
    </citation>
    <scope>NUCLEOTIDE SEQUENCE [LARGE SCALE GENOMIC DNA]</scope>
    <source>
        <strain evidence="10 11">CBS 118157</strain>
    </source>
</reference>
<feature type="transmembrane region" description="Helical" evidence="7">
    <location>
        <begin position="954"/>
        <end position="973"/>
    </location>
</feature>
<dbReference type="InterPro" id="IPR044492">
    <property type="entry name" value="P_typ_ATPase_HD_dom"/>
</dbReference>
<dbReference type="InterPro" id="IPR059000">
    <property type="entry name" value="ATPase_P-type_domA"/>
</dbReference>
<keyword evidence="11" id="KW-1185">Reference proteome</keyword>
<sequence>MACADEQDECTSVADGHELDEKPPHDDCCDHDHDHAQEDGHIHDPADHDLAHHEHGHHNHGGPQTSGHVHISAAHEHAHGKYGKHLDEPCNAHLSAALEKYATYLNSARCICRTILSSAGTIQSCHAQPADGGVAAFSISRSHHLNVKEHGRVLTRQRFNKKSPKALAATQAKVKCCNSDDSLDEIEVERVPVRKTASIDIEKAAGLSHILLNVTGMDCSGCANNLTRAIRAVQGTDNVKVTFVAGAAEFDLDTNINVLDEVIRRAQRATGYKLIPFSSDTQSIDVTMSAAAASKLQNNIPRGVEKCEKLSKTTYEISYDPCVIGARDMLAGIDAQLAPPRGDSYLDEGKRRLIRIFAMTTAAFIFTAPVVALEWGRPSGVSEHTSLIVAIVLGTIVQAIAVPAFYIPAISSLIYNKVVEMDMLVVISITAAYVYSIVAASLVFSGIELETKPFFETSTLLISLVLFGRLLAAWARKRAVKAVSLKSLQALTAMLLDQGTGAVVEIDARLLQYGDTIAILPHSQIVTDADVLEGTSEVDESMLTGESLPVFKTAGSPIVSGTVNGGGRLTARVSRLPGKNTITDIANLVEQAQSSRPRVQDLADKIAGYFIPVVCTAAIIVLIVWLLVVLKVRKQPADEAIGTAIGYCIAVLAISCPCALGLAVPMVLVVAGGVAARGGVIIKTADVIERGFKVTDVVFDKTGTLTEPSLEVVEEDIFPTDRVNKDQMLSLIITLVRSNKHPVSEAVAKALEKRQVSGVEVDGLTSVPGCGVEGQWQGATILAGNAKWLKISQIPEVVDFAARGLTMLCVTIGDDLVAIFGLKSRLREGASAVIQELHRRKIAVHVVSGDARKVVERVAADIDIPWENVAAERTPAQKEEYIRELMDAGKITLFCGDGTNDAVAVARASVGVQIESSSDVTRATADVVLLRNLDGVVNLLDVSKAAFRRITFNFIWSAVYNVVAILLAAGAFVKFRIPPAYAGLGEIVSVLPVIFAALTQPKVKART</sequence>
<keyword evidence="4" id="KW-1278">Translocase</keyword>
<dbReference type="GeneID" id="25327419"/>
<dbReference type="PROSITE" id="PS00154">
    <property type="entry name" value="ATPASE_E1_E2"/>
    <property type="match status" value="1"/>
</dbReference>
<dbReference type="PROSITE" id="PS50846">
    <property type="entry name" value="HMA_2"/>
    <property type="match status" value="1"/>
</dbReference>
<feature type="compositionally biased region" description="Basic and acidic residues" evidence="8">
    <location>
        <begin position="15"/>
        <end position="53"/>
    </location>
</feature>
<dbReference type="InterPro" id="IPR008250">
    <property type="entry name" value="ATPase_P-typ_transduc_dom_A_sf"/>
</dbReference>
<accession>A0A0D2FA39</accession>
<comment type="subcellular location">
    <subcellularLocation>
        <location evidence="1 7">Membrane</location>
    </subcellularLocation>
</comment>
<evidence type="ECO:0000313" key="11">
    <source>
        <dbReference type="Proteomes" id="UP000054342"/>
    </source>
</evidence>
<feature type="domain" description="HMA" evidence="9">
    <location>
        <begin position="208"/>
        <end position="275"/>
    </location>
</feature>
<keyword evidence="3 7" id="KW-0479">Metal-binding</keyword>
<dbReference type="SFLD" id="SFLDS00003">
    <property type="entry name" value="Haloacid_Dehalogenase"/>
    <property type="match status" value="1"/>
</dbReference>
<dbReference type="InterPro" id="IPR036412">
    <property type="entry name" value="HAD-like_sf"/>
</dbReference>
<feature type="transmembrane region" description="Helical" evidence="7">
    <location>
        <begin position="387"/>
        <end position="411"/>
    </location>
</feature>
<dbReference type="PROSITE" id="PS01047">
    <property type="entry name" value="HMA_1"/>
    <property type="match status" value="1"/>
</dbReference>
<dbReference type="InterPro" id="IPR023214">
    <property type="entry name" value="HAD_sf"/>
</dbReference>
<keyword evidence="2 7" id="KW-0812">Transmembrane</keyword>
<dbReference type="InterPro" id="IPR006121">
    <property type="entry name" value="HMA_dom"/>
</dbReference>
<dbReference type="Pfam" id="PF24534">
    <property type="entry name" value="HMA_PCA1"/>
    <property type="match status" value="1"/>
</dbReference>
<dbReference type="SUPFAM" id="SSF56784">
    <property type="entry name" value="HAD-like"/>
    <property type="match status" value="1"/>
</dbReference>
<dbReference type="GO" id="GO:0016020">
    <property type="term" value="C:membrane"/>
    <property type="evidence" value="ECO:0007669"/>
    <property type="project" value="UniProtKB-SubCell"/>
</dbReference>
<feature type="transmembrane region" description="Helical" evidence="7">
    <location>
        <begin position="606"/>
        <end position="632"/>
    </location>
</feature>
<dbReference type="GO" id="GO:0046872">
    <property type="term" value="F:metal ion binding"/>
    <property type="evidence" value="ECO:0007669"/>
    <property type="project" value="UniProtKB-KW"/>
</dbReference>
<evidence type="ECO:0000256" key="1">
    <source>
        <dbReference type="ARBA" id="ARBA00004370"/>
    </source>
</evidence>
<organism evidence="10 11">
    <name type="scientific">Exophiala xenobiotica</name>
    <dbReference type="NCBI Taxonomy" id="348802"/>
    <lineage>
        <taxon>Eukaryota</taxon>
        <taxon>Fungi</taxon>
        <taxon>Dikarya</taxon>
        <taxon>Ascomycota</taxon>
        <taxon>Pezizomycotina</taxon>
        <taxon>Eurotiomycetes</taxon>
        <taxon>Chaetothyriomycetidae</taxon>
        <taxon>Chaetothyriales</taxon>
        <taxon>Herpotrichiellaceae</taxon>
        <taxon>Exophiala</taxon>
    </lineage>
</organism>
<dbReference type="HOGENOM" id="CLU_001771_0_0_1"/>
<dbReference type="CDD" id="cd00371">
    <property type="entry name" value="HMA"/>
    <property type="match status" value="1"/>
</dbReference>
<dbReference type="NCBIfam" id="TIGR01525">
    <property type="entry name" value="ATPase-IB_hvy"/>
    <property type="match status" value="1"/>
</dbReference>
<evidence type="ECO:0000256" key="6">
    <source>
        <dbReference type="ARBA" id="ARBA00023136"/>
    </source>
</evidence>
<dbReference type="SFLD" id="SFLDG00002">
    <property type="entry name" value="C1.7:_P-type_atpase_like"/>
    <property type="match status" value="1"/>
</dbReference>
<keyword evidence="7" id="KW-0067">ATP-binding</keyword>
<dbReference type="InterPro" id="IPR056236">
    <property type="entry name" value="HMA_PCA1"/>
</dbReference>
<dbReference type="InterPro" id="IPR001757">
    <property type="entry name" value="P_typ_ATPase"/>
</dbReference>
<dbReference type="Pfam" id="PF00403">
    <property type="entry name" value="HMA"/>
    <property type="match status" value="1"/>
</dbReference>
<feature type="transmembrane region" description="Helical" evidence="7">
    <location>
        <begin position="979"/>
        <end position="998"/>
    </location>
</feature>
<dbReference type="RefSeq" id="XP_013317478.1">
    <property type="nucleotide sequence ID" value="XM_013462024.1"/>
</dbReference>
<dbReference type="Gene3D" id="3.40.1110.10">
    <property type="entry name" value="Calcium-transporting ATPase, cytoplasmic domain N"/>
    <property type="match status" value="1"/>
</dbReference>
<dbReference type="NCBIfam" id="TIGR01511">
    <property type="entry name" value="ATPase-IB1_Cu"/>
    <property type="match status" value="1"/>
</dbReference>
<evidence type="ECO:0000256" key="3">
    <source>
        <dbReference type="ARBA" id="ARBA00022723"/>
    </source>
</evidence>
<dbReference type="InterPro" id="IPR036163">
    <property type="entry name" value="HMA_dom_sf"/>
</dbReference>
<keyword evidence="6 7" id="KW-0472">Membrane</keyword>
<feature type="transmembrane region" description="Helical" evidence="7">
    <location>
        <begin position="453"/>
        <end position="472"/>
    </location>
</feature>
<dbReference type="EMBL" id="KN847319">
    <property type="protein sequence ID" value="KIW56894.1"/>
    <property type="molecule type" value="Genomic_DNA"/>
</dbReference>
<feature type="transmembrane region" description="Helical" evidence="7">
    <location>
        <begin position="644"/>
        <end position="674"/>
    </location>
</feature>
<dbReference type="AlphaFoldDB" id="A0A0D2FA39"/>
<name>A0A0D2FA39_9EURO</name>
<evidence type="ECO:0000256" key="8">
    <source>
        <dbReference type="SAM" id="MobiDB-lite"/>
    </source>
</evidence>
<dbReference type="SFLD" id="SFLDF00027">
    <property type="entry name" value="p-type_atpase"/>
    <property type="match status" value="1"/>
</dbReference>
<dbReference type="Pfam" id="PF00122">
    <property type="entry name" value="E1-E2_ATPase"/>
    <property type="match status" value="1"/>
</dbReference>
<feature type="region of interest" description="Disordered" evidence="8">
    <location>
        <begin position="1"/>
        <end position="69"/>
    </location>
</feature>
<dbReference type="Gene3D" id="2.70.150.10">
    <property type="entry name" value="Calcium-transporting ATPase, cytoplasmic transduction domain A"/>
    <property type="match status" value="1"/>
</dbReference>
<protein>
    <submittedName>
        <fullName evidence="10">Copper-translocating P-type ATPase</fullName>
    </submittedName>
</protein>
<dbReference type="PANTHER" id="PTHR46594:SF4">
    <property type="entry name" value="P-TYPE CATION-TRANSPORTING ATPASE"/>
    <property type="match status" value="1"/>
</dbReference>
<dbReference type="OrthoDB" id="432719at2759"/>
<dbReference type="Gene3D" id="3.40.50.1000">
    <property type="entry name" value="HAD superfamily/HAD-like"/>
    <property type="match status" value="1"/>
</dbReference>
<gene>
    <name evidence="10" type="ORF">PV05_05511</name>
</gene>
<dbReference type="InterPro" id="IPR023299">
    <property type="entry name" value="ATPase_P-typ_cyto_dom_N"/>
</dbReference>
<evidence type="ECO:0000256" key="2">
    <source>
        <dbReference type="ARBA" id="ARBA00022692"/>
    </source>
</evidence>
<dbReference type="InterPro" id="IPR018303">
    <property type="entry name" value="ATPase_P-typ_P_site"/>
</dbReference>
<dbReference type="GO" id="GO:0016887">
    <property type="term" value="F:ATP hydrolysis activity"/>
    <property type="evidence" value="ECO:0007669"/>
    <property type="project" value="InterPro"/>
</dbReference>
<dbReference type="SUPFAM" id="SSF81665">
    <property type="entry name" value="Calcium ATPase, transmembrane domain M"/>
    <property type="match status" value="1"/>
</dbReference>
<evidence type="ECO:0000256" key="4">
    <source>
        <dbReference type="ARBA" id="ARBA00022967"/>
    </source>
</evidence>
<keyword evidence="5 7" id="KW-1133">Transmembrane helix</keyword>
<keyword evidence="7" id="KW-0547">Nucleotide-binding</keyword>
<dbReference type="STRING" id="348802.A0A0D2FA39"/>
<evidence type="ECO:0000256" key="5">
    <source>
        <dbReference type="ARBA" id="ARBA00022989"/>
    </source>
</evidence>
<dbReference type="InterPro" id="IPR027256">
    <property type="entry name" value="P-typ_ATPase_IB"/>
</dbReference>
<dbReference type="Gene3D" id="3.30.70.100">
    <property type="match status" value="1"/>
</dbReference>
<dbReference type="Proteomes" id="UP000054342">
    <property type="component" value="Unassembled WGS sequence"/>
</dbReference>